<dbReference type="Proteomes" id="UP000050384">
    <property type="component" value="Unassembled WGS sequence"/>
</dbReference>
<gene>
    <name evidence="1" type="ORF">ALO94_200223</name>
</gene>
<protein>
    <submittedName>
        <fullName evidence="1">Uncharacterized protein</fullName>
    </submittedName>
</protein>
<comment type="caution">
    <text evidence="1">The sequence shown here is derived from an EMBL/GenBank/DDBJ whole genome shotgun (WGS) entry which is preliminary data.</text>
</comment>
<dbReference type="EMBL" id="LJRI01000490">
    <property type="protein sequence ID" value="KPY99045.1"/>
    <property type="molecule type" value="Genomic_DNA"/>
</dbReference>
<organism evidence="1 2">
    <name type="scientific">Pseudomonas syringae pv. spinaceae</name>
    <dbReference type="NCBI Taxonomy" id="264459"/>
    <lineage>
        <taxon>Bacteria</taxon>
        <taxon>Pseudomonadati</taxon>
        <taxon>Pseudomonadota</taxon>
        <taxon>Gammaproteobacteria</taxon>
        <taxon>Pseudomonadales</taxon>
        <taxon>Pseudomonadaceae</taxon>
        <taxon>Pseudomonas</taxon>
        <taxon>Pseudomonas syringae</taxon>
    </lineage>
</organism>
<dbReference type="AlphaFoldDB" id="A0A0Q0DLA2"/>
<proteinExistence type="predicted"/>
<reference evidence="1 2" key="1">
    <citation type="submission" date="2015-09" db="EMBL/GenBank/DDBJ databases">
        <title>Genome announcement of multiple Pseudomonas syringae strains.</title>
        <authorList>
            <person name="Thakur S."/>
            <person name="Wang P.W."/>
            <person name="Gong Y."/>
            <person name="Weir B.S."/>
            <person name="Guttman D.S."/>
        </authorList>
    </citation>
    <scope>NUCLEOTIDE SEQUENCE [LARGE SCALE GENOMIC DNA]</scope>
    <source>
        <strain evidence="1 2">ICMP16929</strain>
    </source>
</reference>
<name>A0A0Q0DLA2_PSESX</name>
<evidence type="ECO:0000313" key="1">
    <source>
        <dbReference type="EMBL" id="KPY99045.1"/>
    </source>
</evidence>
<accession>A0A0Q0DLA2</accession>
<dbReference type="PATRIC" id="fig|264459.3.peg.1290"/>
<sequence length="42" mass="4431">MDTRLLGLIADAVAKAAIESGVATLPYPKHYPLTSVDDVFNG</sequence>
<evidence type="ECO:0000313" key="2">
    <source>
        <dbReference type="Proteomes" id="UP000050384"/>
    </source>
</evidence>